<protein>
    <submittedName>
        <fullName evidence="1">Uncharacterized protein</fullName>
    </submittedName>
</protein>
<evidence type="ECO:0000313" key="1">
    <source>
        <dbReference type="EMBL" id="RMX54892.1"/>
    </source>
</evidence>
<evidence type="ECO:0000313" key="2">
    <source>
        <dbReference type="Proteomes" id="UP000275408"/>
    </source>
</evidence>
<reference evidence="1 2" key="1">
    <citation type="journal article" date="2018" name="Sci. Rep.">
        <title>Comparative analysis of the Pocillopora damicornis genome highlights role of immune system in coral evolution.</title>
        <authorList>
            <person name="Cunning R."/>
            <person name="Bay R.A."/>
            <person name="Gillette P."/>
            <person name="Baker A.C."/>
            <person name="Traylor-Knowles N."/>
        </authorList>
    </citation>
    <scope>NUCLEOTIDE SEQUENCE [LARGE SCALE GENOMIC DNA]</scope>
    <source>
        <strain evidence="1">RSMAS</strain>
        <tissue evidence="1">Whole animal</tissue>
    </source>
</reference>
<dbReference type="EMBL" id="RCHS01001168">
    <property type="protein sequence ID" value="RMX54892.1"/>
    <property type="molecule type" value="Genomic_DNA"/>
</dbReference>
<organism evidence="1 2">
    <name type="scientific">Pocillopora damicornis</name>
    <name type="common">Cauliflower coral</name>
    <name type="synonym">Millepora damicornis</name>
    <dbReference type="NCBI Taxonomy" id="46731"/>
    <lineage>
        <taxon>Eukaryota</taxon>
        <taxon>Metazoa</taxon>
        <taxon>Cnidaria</taxon>
        <taxon>Anthozoa</taxon>
        <taxon>Hexacorallia</taxon>
        <taxon>Scleractinia</taxon>
        <taxon>Astrocoeniina</taxon>
        <taxon>Pocilloporidae</taxon>
        <taxon>Pocillopora</taxon>
    </lineage>
</organism>
<comment type="caution">
    <text evidence="1">The sequence shown here is derived from an EMBL/GenBank/DDBJ whole genome shotgun (WGS) entry which is preliminary data.</text>
</comment>
<sequence>MTSEYHTSHDVRVARALARDGIKFLLFGAWYMWRIDTTNRDQGCAVEWDMKILLTGNDSCLLRNLIEAIRQGKEASCALKAHRQTEDLKTQKTRNILNIHVTVTAREMAVETVQFNFPYSEYKSLTHRGNYTKYKLCNDVEENPGPAMQHVDPNKTIKDPHKKGDVVF</sequence>
<proteinExistence type="predicted"/>
<accession>A0A3M6UMP1</accession>
<dbReference type="Proteomes" id="UP000275408">
    <property type="component" value="Unassembled WGS sequence"/>
</dbReference>
<dbReference type="AlphaFoldDB" id="A0A3M6UMP1"/>
<gene>
    <name evidence="1" type="ORF">pdam_00015101</name>
</gene>
<keyword evidence="2" id="KW-1185">Reference proteome</keyword>
<name>A0A3M6UMP1_POCDA</name>